<keyword evidence="2" id="KW-0732">Signal</keyword>
<evidence type="ECO:0000313" key="4">
    <source>
        <dbReference type="EMBL" id="TQJ11087.1"/>
    </source>
</evidence>
<comment type="caution">
    <text evidence="3">The sequence shown here is derived from an EMBL/GenBank/DDBJ whole genome shotgun (WGS) entry which is preliminary data.</text>
</comment>
<feature type="chain" id="PRO_5038307703" description="Beta-galactosidase-like protein" evidence="2">
    <location>
        <begin position="27"/>
        <end position="381"/>
    </location>
</feature>
<feature type="compositionally biased region" description="Low complexity" evidence="1">
    <location>
        <begin position="29"/>
        <end position="56"/>
    </location>
</feature>
<accession>A0A542DV37</accession>
<evidence type="ECO:0000256" key="2">
    <source>
        <dbReference type="SAM" id="SignalP"/>
    </source>
</evidence>
<dbReference type="EMBL" id="VFMN01000001">
    <property type="protein sequence ID" value="TQJ06961.1"/>
    <property type="molecule type" value="Genomic_DNA"/>
</dbReference>
<evidence type="ECO:0000256" key="1">
    <source>
        <dbReference type="SAM" id="MobiDB-lite"/>
    </source>
</evidence>
<evidence type="ECO:0008006" key="6">
    <source>
        <dbReference type="Google" id="ProtNLM"/>
    </source>
</evidence>
<dbReference type="OrthoDB" id="5645280at2"/>
<feature type="signal peptide" evidence="2">
    <location>
        <begin position="1"/>
        <end position="26"/>
    </location>
</feature>
<dbReference type="AlphaFoldDB" id="A0A542DV37"/>
<sequence length="381" mass="40948">MPILSPRPRRAAVLAVLTALAVLGLAACSGSSTPPTRTSSSSSSPSSSATAAPGSGKPWVVGVMDRKGPPDASELTYDGKPLVQGFVIQVLWKDVQPTGPDSFDTSKIDQQLAFAKAHDLAVRMRVYAGYNSPAWVLQSAGSVTWQGTANDAGPTSYPVPVFWGSRFQQLFQQFDAKLAAKYDGDPQLRELVPGMCITNFAEPFQRQFSEKANVASASGKGYSDATDQACLKNTVSMFAKDWRTTNMAMAFNPYQSLTKQGSNDKSEASAQASVQVPEQIAKYCVSELGPRCVLGNNSMKGNTRGKAYDALYTMLQGLHQPLYIQTASNAKIQDWQAALTNSVEVGAISIELPDGYQKWDKATLQSYDAKLQANADKLSTT</sequence>
<dbReference type="Proteomes" id="UP000317893">
    <property type="component" value="Unassembled WGS sequence"/>
</dbReference>
<dbReference type="PROSITE" id="PS51257">
    <property type="entry name" value="PROKAR_LIPOPROTEIN"/>
    <property type="match status" value="1"/>
</dbReference>
<protein>
    <recommendedName>
        <fullName evidence="6">Beta-galactosidase-like protein</fullName>
    </recommendedName>
</protein>
<evidence type="ECO:0000313" key="3">
    <source>
        <dbReference type="EMBL" id="TQJ06961.1"/>
    </source>
</evidence>
<dbReference type="RefSeq" id="WP_141845662.1">
    <property type="nucleotide sequence ID" value="NZ_BAAAPR010000018.1"/>
</dbReference>
<dbReference type="InterPro" id="IPR017853">
    <property type="entry name" value="GH"/>
</dbReference>
<reference evidence="3 5" key="1">
    <citation type="submission" date="2019-06" db="EMBL/GenBank/DDBJ databases">
        <title>Sequencing the genomes of 1000 actinobacteria strains.</title>
        <authorList>
            <person name="Klenk H.-P."/>
        </authorList>
    </citation>
    <scope>NUCLEOTIDE SEQUENCE [LARGE SCALE GENOMIC DNA]</scope>
    <source>
        <strain evidence="3 5">DSM 18607</strain>
    </source>
</reference>
<gene>
    <name evidence="3" type="ORF">FB458_0004</name>
    <name evidence="4" type="ORF">FB458_4237</name>
</gene>
<proteinExistence type="predicted"/>
<keyword evidence="5" id="KW-1185">Reference proteome</keyword>
<feature type="region of interest" description="Disordered" evidence="1">
    <location>
        <begin position="29"/>
        <end position="65"/>
    </location>
</feature>
<evidence type="ECO:0000313" key="5">
    <source>
        <dbReference type="Proteomes" id="UP000317893"/>
    </source>
</evidence>
<name>A0A542DV37_9MICO</name>
<organism evidence="3 5">
    <name type="scientific">Lapillicoccus jejuensis</name>
    <dbReference type="NCBI Taxonomy" id="402171"/>
    <lineage>
        <taxon>Bacteria</taxon>
        <taxon>Bacillati</taxon>
        <taxon>Actinomycetota</taxon>
        <taxon>Actinomycetes</taxon>
        <taxon>Micrococcales</taxon>
        <taxon>Intrasporangiaceae</taxon>
        <taxon>Lapillicoccus</taxon>
    </lineage>
</organism>
<dbReference type="Gene3D" id="3.20.20.80">
    <property type="entry name" value="Glycosidases"/>
    <property type="match status" value="1"/>
</dbReference>
<dbReference type="EMBL" id="VFMN01000001">
    <property type="protein sequence ID" value="TQJ11087.1"/>
    <property type="molecule type" value="Genomic_DNA"/>
</dbReference>
<dbReference type="SUPFAM" id="SSF51445">
    <property type="entry name" value="(Trans)glycosidases"/>
    <property type="match status" value="1"/>
</dbReference>